<evidence type="ECO:0008006" key="5">
    <source>
        <dbReference type="Google" id="ProtNLM"/>
    </source>
</evidence>
<dbReference type="RefSeq" id="WP_205384936.1">
    <property type="nucleotide sequence ID" value="NZ_JAFFZS010000018.1"/>
</dbReference>
<accession>A0ABS2VUJ7</accession>
<keyword evidence="2" id="KW-0732">Signal</keyword>
<evidence type="ECO:0000313" key="4">
    <source>
        <dbReference type="Proteomes" id="UP000788262"/>
    </source>
</evidence>
<comment type="caution">
    <text evidence="3">The sequence shown here is derived from an EMBL/GenBank/DDBJ whole genome shotgun (WGS) entry which is preliminary data.</text>
</comment>
<dbReference type="NCBIfam" id="NF038353">
    <property type="entry name" value="FxLYD_dom"/>
    <property type="match status" value="1"/>
</dbReference>
<keyword evidence="4" id="KW-1185">Reference proteome</keyword>
<evidence type="ECO:0000256" key="1">
    <source>
        <dbReference type="SAM" id="MobiDB-lite"/>
    </source>
</evidence>
<dbReference type="Proteomes" id="UP000788262">
    <property type="component" value="Unassembled WGS sequence"/>
</dbReference>
<feature type="region of interest" description="Disordered" evidence="1">
    <location>
        <begin position="184"/>
        <end position="210"/>
    </location>
</feature>
<dbReference type="InterPro" id="IPR047676">
    <property type="entry name" value="FxLYD_dom"/>
</dbReference>
<organism evidence="3 4">
    <name type="scientific">Streptomyces actuosus</name>
    <dbReference type="NCBI Taxonomy" id="1885"/>
    <lineage>
        <taxon>Bacteria</taxon>
        <taxon>Bacillati</taxon>
        <taxon>Actinomycetota</taxon>
        <taxon>Actinomycetes</taxon>
        <taxon>Kitasatosporales</taxon>
        <taxon>Streptomycetaceae</taxon>
        <taxon>Streptomyces</taxon>
    </lineage>
</organism>
<reference evidence="3 4" key="1">
    <citation type="submission" date="2021-02" db="EMBL/GenBank/DDBJ databases">
        <title>Whole genome sequencing of Streptomyces actuosus VRA1.</title>
        <authorList>
            <person name="Sen G."/>
            <person name="Sen A."/>
        </authorList>
    </citation>
    <scope>NUCLEOTIDE SEQUENCE [LARGE SCALE GENOMIC DNA]</scope>
    <source>
        <strain evidence="3 4">VRA1</strain>
    </source>
</reference>
<protein>
    <recommendedName>
        <fullName evidence="5">Lipoprotein</fullName>
    </recommendedName>
</protein>
<feature type="compositionally biased region" description="Polar residues" evidence="1">
    <location>
        <begin position="51"/>
        <end position="66"/>
    </location>
</feature>
<evidence type="ECO:0000313" key="3">
    <source>
        <dbReference type="EMBL" id="MBN0046798.1"/>
    </source>
</evidence>
<evidence type="ECO:0000256" key="2">
    <source>
        <dbReference type="SAM" id="SignalP"/>
    </source>
</evidence>
<name>A0ABS2VUJ7_STRAS</name>
<gene>
    <name evidence="3" type="ORF">JS756_22340</name>
</gene>
<sequence>MSSGTPSRPPRLPLRRPLIHGVCAAVSGVLALAACSSGDGGDSGTTPTPTAPVTSNFSGEPPTGISSLAESKKAEVQGSASAAAASAAARASEFAASVSADTERARAEAQKELNKVQGQGNAMGDVSMTGLPLSATNNVRVQLVTMTNRTDRTASFAVQVDFTDSDGKVVETVFVSAQDVEPGQKAQRYAISSRPPEPQLTAKPAKAQRY</sequence>
<feature type="chain" id="PRO_5045443473" description="Lipoprotein" evidence="2">
    <location>
        <begin position="34"/>
        <end position="210"/>
    </location>
</feature>
<dbReference type="EMBL" id="JAFFZS010000018">
    <property type="protein sequence ID" value="MBN0046798.1"/>
    <property type="molecule type" value="Genomic_DNA"/>
</dbReference>
<proteinExistence type="predicted"/>
<feature type="region of interest" description="Disordered" evidence="1">
    <location>
        <begin position="36"/>
        <end position="66"/>
    </location>
</feature>
<feature type="signal peptide" evidence="2">
    <location>
        <begin position="1"/>
        <end position="33"/>
    </location>
</feature>